<dbReference type="InterPro" id="IPR036614">
    <property type="entry name" value="RusA-like_sf"/>
</dbReference>
<dbReference type="Proteomes" id="UP000681343">
    <property type="component" value="Plasmid pMM35_02"/>
</dbReference>
<keyword evidence="1" id="KW-0614">Plasmid</keyword>
<dbReference type="AlphaFoldDB" id="A0A810Q3X1"/>
<evidence type="ECO:0000313" key="1">
    <source>
        <dbReference type="EMBL" id="BCK80141.1"/>
    </source>
</evidence>
<dbReference type="GO" id="GO:0006310">
    <property type="term" value="P:DNA recombination"/>
    <property type="evidence" value="ECO:0007669"/>
    <property type="project" value="InterPro"/>
</dbReference>
<keyword evidence="2" id="KW-1185">Reference proteome</keyword>
<dbReference type="InterPro" id="IPR046082">
    <property type="entry name" value="DUF6100"/>
</dbReference>
<gene>
    <name evidence="1" type="ORF">MM35RIKEN_23330</name>
</gene>
<reference evidence="1" key="1">
    <citation type="submission" date="2020-09" db="EMBL/GenBank/DDBJ databases">
        <title>New species isolated from human feces.</title>
        <authorList>
            <person name="Kitahara M."/>
            <person name="Shigeno Y."/>
            <person name="Shime M."/>
            <person name="Matsumoto Y."/>
            <person name="Nakamura S."/>
            <person name="Motooka D."/>
            <person name="Fukuoka S."/>
            <person name="Nishikawa H."/>
            <person name="Benno Y."/>
        </authorList>
    </citation>
    <scope>NUCLEOTIDE SEQUENCE</scope>
    <source>
        <strain evidence="1">MM35</strain>
        <plasmid evidence="1">pMM35_02</plasmid>
    </source>
</reference>
<dbReference type="EMBL" id="AP023417">
    <property type="protein sequence ID" value="BCK80141.1"/>
    <property type="molecule type" value="Genomic_DNA"/>
</dbReference>
<dbReference type="RefSeq" id="WP_212822120.1">
    <property type="nucleotide sequence ID" value="NZ_AP023417.1"/>
</dbReference>
<proteinExistence type="predicted"/>
<dbReference type="Pfam" id="PF19595">
    <property type="entry name" value="DUF6100"/>
    <property type="match status" value="1"/>
</dbReference>
<accession>A0A810Q3X1</accession>
<dbReference type="GO" id="GO:0000287">
    <property type="term" value="F:magnesium ion binding"/>
    <property type="evidence" value="ECO:0007669"/>
    <property type="project" value="InterPro"/>
</dbReference>
<organism evidence="1 2">
    <name type="scientific">Vescimonas fastidiosa</name>
    <dbReference type="NCBI Taxonomy" id="2714353"/>
    <lineage>
        <taxon>Bacteria</taxon>
        <taxon>Bacillati</taxon>
        <taxon>Bacillota</taxon>
        <taxon>Clostridia</taxon>
        <taxon>Eubacteriales</taxon>
        <taxon>Oscillospiraceae</taxon>
        <taxon>Vescimonas</taxon>
    </lineage>
</organism>
<dbReference type="KEGG" id="vfa:MM35RIKEN_23330"/>
<evidence type="ECO:0000313" key="2">
    <source>
        <dbReference type="Proteomes" id="UP000681343"/>
    </source>
</evidence>
<geneLocation type="plasmid" evidence="1 2">
    <name>pMM35_02</name>
</geneLocation>
<dbReference type="SUPFAM" id="SSF103084">
    <property type="entry name" value="Holliday junction resolvase RusA"/>
    <property type="match status" value="1"/>
</dbReference>
<name>A0A810Q3X1_9FIRM</name>
<protein>
    <submittedName>
        <fullName evidence="1">Uncharacterized protein</fullName>
    </submittedName>
</protein>
<sequence length="220" mass="25301">MDRATLSQRIESILNEITRLSNTLYAMDNTNIQRHSDSYEILSTEAALRGEVIACRLRHLIYETTTIRKAEYLTSAGVMQGISVIEKDGILEITLPCLLPKKSKKHSCEYLTDPIYYTLSKYAQTHTLPKFRHCVVCFSHIYSRELSPNRVRDYDNLELKQLLDAIATFVMEDDTGLLCDAYNTTDIGDSDCTRVSVMDKERFQGWLSDRENRLRSISDL</sequence>
<dbReference type="GO" id="GO:0006281">
    <property type="term" value="P:DNA repair"/>
    <property type="evidence" value="ECO:0007669"/>
    <property type="project" value="InterPro"/>
</dbReference>